<dbReference type="InterPro" id="IPR027417">
    <property type="entry name" value="P-loop_NTPase"/>
</dbReference>
<comment type="caution">
    <text evidence="4">The sequence shown here is derived from an EMBL/GenBank/DDBJ whole genome shotgun (WGS) entry which is preliminary data.</text>
</comment>
<dbReference type="Proteomes" id="UP000268652">
    <property type="component" value="Unassembled WGS sequence"/>
</dbReference>
<evidence type="ECO:0000259" key="2">
    <source>
        <dbReference type="Pfam" id="PF00931"/>
    </source>
</evidence>
<dbReference type="RefSeq" id="WP_120697665.1">
    <property type="nucleotide sequence ID" value="NZ_RBDX01000010.1"/>
</dbReference>
<dbReference type="PANTHER" id="PTHR46082:SF6">
    <property type="entry name" value="AAA+ ATPASE DOMAIN-CONTAINING PROTEIN-RELATED"/>
    <property type="match status" value="1"/>
</dbReference>
<dbReference type="PANTHER" id="PTHR46082">
    <property type="entry name" value="ATP/GTP-BINDING PROTEIN-RELATED"/>
    <property type="match status" value="1"/>
</dbReference>
<dbReference type="Pfam" id="PF13676">
    <property type="entry name" value="TIR_2"/>
    <property type="match status" value="1"/>
</dbReference>
<gene>
    <name evidence="5" type="ORF">D7318_15345</name>
    <name evidence="4" type="ORF">D7319_14390</name>
</gene>
<dbReference type="SUPFAM" id="SSF52540">
    <property type="entry name" value="P-loop containing nucleoside triphosphate hydrolases"/>
    <property type="match status" value="1"/>
</dbReference>
<dbReference type="OrthoDB" id="580767at2"/>
<reference evidence="6 7" key="1">
    <citation type="submission" date="2018-09" db="EMBL/GenBank/DDBJ databases">
        <title>Streptomyces sp. nov. DS1-2, an endophytic actinomycete isolated from roots of Dendrobium scabrilingue.</title>
        <authorList>
            <person name="Kuncharoen N."/>
            <person name="Kudo T."/>
            <person name="Ohkuma M."/>
            <person name="Yuki M."/>
            <person name="Tanasupawat S."/>
        </authorList>
    </citation>
    <scope>NUCLEOTIDE SEQUENCE [LARGE SCALE GENOMIC DNA]</scope>
    <source>
        <strain evidence="4 7">AZ1-7</strain>
        <strain evidence="5 6">DS1-2</strain>
    </source>
</reference>
<feature type="domain" description="NB-ARC" evidence="2">
    <location>
        <begin position="409"/>
        <end position="545"/>
    </location>
</feature>
<dbReference type="AlphaFoldDB" id="A0A3A9W5W2"/>
<name>A0A3A9W5W2_9ACTN</name>
<evidence type="ECO:0000259" key="3">
    <source>
        <dbReference type="Pfam" id="PF13676"/>
    </source>
</evidence>
<dbReference type="Gene3D" id="1.25.40.10">
    <property type="entry name" value="Tetratricopeptide repeat domain"/>
    <property type="match status" value="2"/>
</dbReference>
<dbReference type="Pfam" id="PF13374">
    <property type="entry name" value="TPR_10"/>
    <property type="match status" value="2"/>
</dbReference>
<dbReference type="Proteomes" id="UP000275024">
    <property type="component" value="Unassembled WGS sequence"/>
</dbReference>
<dbReference type="InterPro" id="IPR011990">
    <property type="entry name" value="TPR-like_helical_dom_sf"/>
</dbReference>
<dbReference type="EMBL" id="RBDX01000010">
    <property type="protein sequence ID" value="RKN08585.1"/>
    <property type="molecule type" value="Genomic_DNA"/>
</dbReference>
<feature type="domain" description="TIR" evidence="3">
    <location>
        <begin position="240"/>
        <end position="333"/>
    </location>
</feature>
<evidence type="ECO:0000313" key="5">
    <source>
        <dbReference type="EMBL" id="RKN21743.1"/>
    </source>
</evidence>
<proteinExistence type="predicted"/>
<dbReference type="Pfam" id="PF13424">
    <property type="entry name" value="TPR_12"/>
    <property type="match status" value="1"/>
</dbReference>
<dbReference type="GO" id="GO:0007165">
    <property type="term" value="P:signal transduction"/>
    <property type="evidence" value="ECO:0007669"/>
    <property type="project" value="InterPro"/>
</dbReference>
<evidence type="ECO:0000313" key="7">
    <source>
        <dbReference type="Proteomes" id="UP000275024"/>
    </source>
</evidence>
<evidence type="ECO:0000256" key="1">
    <source>
        <dbReference type="SAM" id="MobiDB-lite"/>
    </source>
</evidence>
<feature type="compositionally biased region" description="Basic and acidic residues" evidence="1">
    <location>
        <begin position="132"/>
        <end position="161"/>
    </location>
</feature>
<dbReference type="NCBIfam" id="NF040586">
    <property type="entry name" value="FxSxx_TPR"/>
    <property type="match status" value="1"/>
</dbReference>
<evidence type="ECO:0000313" key="4">
    <source>
        <dbReference type="EMBL" id="RKN08585.1"/>
    </source>
</evidence>
<keyword evidence="6" id="KW-1185">Reference proteome</keyword>
<accession>A0A3A9W5W2</accession>
<dbReference type="InterPro" id="IPR000157">
    <property type="entry name" value="TIR_dom"/>
</dbReference>
<organism evidence="4 7">
    <name type="scientific">Streptomyces radicis</name>
    <dbReference type="NCBI Taxonomy" id="1750517"/>
    <lineage>
        <taxon>Bacteria</taxon>
        <taxon>Bacillati</taxon>
        <taxon>Actinomycetota</taxon>
        <taxon>Actinomycetes</taxon>
        <taxon>Kitasatosporales</taxon>
        <taxon>Streptomycetaceae</taxon>
        <taxon>Streptomyces</taxon>
    </lineage>
</organism>
<dbReference type="InterPro" id="IPR002182">
    <property type="entry name" value="NB-ARC"/>
</dbReference>
<evidence type="ECO:0000313" key="6">
    <source>
        <dbReference type="Proteomes" id="UP000268652"/>
    </source>
</evidence>
<dbReference type="EMBL" id="RBDY01000010">
    <property type="protein sequence ID" value="RKN21743.1"/>
    <property type="molecule type" value="Genomic_DNA"/>
</dbReference>
<protein>
    <submittedName>
        <fullName evidence="4">TIR domain-containing protein</fullName>
    </submittedName>
</protein>
<feature type="region of interest" description="Disordered" evidence="1">
    <location>
        <begin position="366"/>
        <end position="392"/>
    </location>
</feature>
<dbReference type="GO" id="GO:0043531">
    <property type="term" value="F:ADP binding"/>
    <property type="evidence" value="ECO:0007669"/>
    <property type="project" value="InterPro"/>
</dbReference>
<dbReference type="Gene3D" id="3.40.50.300">
    <property type="entry name" value="P-loop containing nucleotide triphosphate hydrolases"/>
    <property type="match status" value="1"/>
</dbReference>
<sequence>MKDPPAPAAAEPLVALRPVVGWPRRMAPGRTHVITVDLELAGPAGPWPYEREEFEIGCMLDGRPGITVEAVGAPAVVLHRFGGTYGPARFVAQVDEAPGPEAEGPLLLTLVTAGGVPFRTVPLGVTIGGGNGKDHRGPPLRRRAERDPSRDPSRVPSRDPEPVVLLPAATTEADPVGAPGTGTEAGAESAVAEPAAAQARWLRLLAAIAAGAAAAGLPGMAVTAIARALIRRAAVRSARVVISFAGFDRAWAVWIGDRLERSGWHVAFQRWTAVADAPLDELLRDLLLVEGHIVVVLSERYFALGRRDAEEWNAALRAVVAPHAHRFRLVAVGPGAWPDEALALGPVAELWTGGEAEAEARVAALLGPSPAGEPPARAPRGEGPRFPGAQPSVWGRVPQRNARFTGREGALQRVYDLLQGAEPGAAVITLLGLSGVGKTQIAAEYAHRFASEYDVVWWVAADRRGEVRRWLAELAPHLRLATGPEYGERLRAVADALRRGRPHARWLLVFDGADEPVDVADLLPNGPGHVIITSQNREWAEYNTALHEVHLYDRAESVAFIRRRAPRIGPAEADRLAETLGDMPLVLDQTAGWLNDADMSVDAYIALLRSDTIPGGSEGLRVAADFPMTYFATFTLLLGKLQETVPDSVELLRLCAFFAPGAIPVDLIHGIPEDQLTERNAALVRDPERESAAVAKLTQYSVIRWESGGGEMSGEMTGEGGVERGVEEGGDHIHLHPMVHQTVRLGLTPAQRDRYSRAVRRSLAAANPGAPWEPERWPGFARIVPHLEPSGALTSHDATTHRLLFHCLNYFHSSGEYTAGVRLAERAMDAWRREFGDDDPRVWDLASQYATLLRATGAYAASERLDRRVIARLSALRGPRDLTVQRAAEGLGADLSGLGRYDEAMSVGSDVLASYLEQVGERHSRTLNARHNLAASLRLAGRYGEALDLDRRNLAAREEVHGPRHSRTLASRNAYALDLRLLGRRAVAAALLERTVAEHRSALGRDHPQTLAAEWNAAMCHLSSDTRRTSERGRAALAALAALLERAERVLGHTAPLALSVATCYSFAQRAHGDLDRARDLGERVLADYRAALGDAHPFTIGALANHALVLRAAGEREAAAALAERCLADMRRALGRDHPWTRIIEANATGAADPPLAFEPLVV</sequence>
<dbReference type="SUPFAM" id="SSF48452">
    <property type="entry name" value="TPR-like"/>
    <property type="match status" value="3"/>
</dbReference>
<dbReference type="InterPro" id="IPR053137">
    <property type="entry name" value="NLR-like"/>
</dbReference>
<dbReference type="Pfam" id="PF00931">
    <property type="entry name" value="NB-ARC"/>
    <property type="match status" value="1"/>
</dbReference>
<feature type="region of interest" description="Disordered" evidence="1">
    <location>
        <begin position="124"/>
        <end position="163"/>
    </location>
</feature>